<sequence length="75" mass="8984">MYKSIRPHHTFIANAQESQAAARNILDFIAPKGNAKTHIDVMKDMLKSEQKTEEQVREKERRRRESLERRHKLRE</sequence>
<feature type="compositionally biased region" description="Basic and acidic residues" evidence="1">
    <location>
        <begin position="46"/>
        <end position="68"/>
    </location>
</feature>
<evidence type="ECO:0000313" key="3">
    <source>
        <dbReference type="Proteomes" id="UP000502894"/>
    </source>
</evidence>
<evidence type="ECO:0000313" key="2">
    <source>
        <dbReference type="EMBL" id="BCA93736.1"/>
    </source>
</evidence>
<organism evidence="2 3">
    <name type="scientific">Legionella antarctica</name>
    <dbReference type="NCBI Taxonomy" id="2708020"/>
    <lineage>
        <taxon>Bacteria</taxon>
        <taxon>Pseudomonadati</taxon>
        <taxon>Pseudomonadota</taxon>
        <taxon>Gammaproteobacteria</taxon>
        <taxon>Legionellales</taxon>
        <taxon>Legionellaceae</taxon>
        <taxon>Legionella</taxon>
    </lineage>
</organism>
<dbReference type="AlphaFoldDB" id="A0A6F8T166"/>
<name>A0A6F8T166_9GAMM</name>
<dbReference type="KEGG" id="lant:TUM19329_00970"/>
<dbReference type="Proteomes" id="UP000502894">
    <property type="component" value="Chromosome"/>
</dbReference>
<reference evidence="2" key="1">
    <citation type="journal article" date="2020" name="Microbiol. Resour. Announc.">
        <title>Complete Genome Sequence of Novel Psychrotolerant Legionella Strain TUM19329, Isolated from Antarctic Lake Sediment.</title>
        <authorList>
            <person name="Shimada S."/>
            <person name="Nakai R."/>
            <person name="Aoki K."/>
            <person name="Shimoeda N."/>
            <person name="Ohno G."/>
            <person name="Miyazaki Y."/>
            <person name="Kudoh S."/>
            <person name="Imura S."/>
            <person name="Watanabe K."/>
            <person name="Ishii Y."/>
            <person name="Tateda K."/>
        </authorList>
    </citation>
    <scope>NUCLEOTIDE SEQUENCE [LARGE SCALE GENOMIC DNA]</scope>
    <source>
        <strain evidence="2">TUM19329</strain>
    </source>
</reference>
<feature type="region of interest" description="Disordered" evidence="1">
    <location>
        <begin position="46"/>
        <end position="75"/>
    </location>
</feature>
<keyword evidence="3" id="KW-1185">Reference proteome</keyword>
<dbReference type="EMBL" id="AP022839">
    <property type="protein sequence ID" value="BCA93736.1"/>
    <property type="molecule type" value="Genomic_DNA"/>
</dbReference>
<evidence type="ECO:0000256" key="1">
    <source>
        <dbReference type="SAM" id="MobiDB-lite"/>
    </source>
</evidence>
<gene>
    <name evidence="2" type="ORF">TUM19329_00970</name>
</gene>
<proteinExistence type="predicted"/>
<accession>A0A6F8T166</accession>
<protein>
    <submittedName>
        <fullName evidence="2">Uncharacterized protein</fullName>
    </submittedName>
</protein>